<protein>
    <recommendedName>
        <fullName evidence="2">Triacylglycerol lipase N-terminal domain-containing protein</fullName>
    </recommendedName>
</protein>
<accession>A0A6A3I151</accession>
<feature type="compositionally biased region" description="Basic and acidic residues" evidence="1">
    <location>
        <begin position="132"/>
        <end position="150"/>
    </location>
</feature>
<evidence type="ECO:0000313" key="4">
    <source>
        <dbReference type="Proteomes" id="UP000435112"/>
    </source>
</evidence>
<feature type="domain" description="Triacylglycerol lipase N-terminal" evidence="2">
    <location>
        <begin position="28"/>
        <end position="98"/>
    </location>
</feature>
<dbReference type="PANTHER" id="PTHR14226:SF10">
    <property type="entry name" value="TRIACYLGLYCEROL LIPASE 4-RELATED"/>
    <property type="match status" value="1"/>
</dbReference>
<dbReference type="PANTHER" id="PTHR14226">
    <property type="entry name" value="NEUROPATHY TARGET ESTERASE/SWISS CHEESE D.MELANOGASTER"/>
    <property type="match status" value="1"/>
</dbReference>
<dbReference type="OrthoDB" id="2438127at2759"/>
<feature type="region of interest" description="Disordered" evidence="1">
    <location>
        <begin position="130"/>
        <end position="150"/>
    </location>
</feature>
<dbReference type="GO" id="GO:0004806">
    <property type="term" value="F:triacylglycerol lipase activity"/>
    <property type="evidence" value="ECO:0007669"/>
    <property type="project" value="InterPro"/>
</dbReference>
<evidence type="ECO:0000259" key="2">
    <source>
        <dbReference type="Pfam" id="PF11815"/>
    </source>
</evidence>
<name>A0A6A3I151_9STRA</name>
<dbReference type="EMBL" id="QXFU01003650">
    <property type="protein sequence ID" value="KAE8973748.1"/>
    <property type="molecule type" value="Genomic_DNA"/>
</dbReference>
<dbReference type="Pfam" id="PF11815">
    <property type="entry name" value="DUF3336"/>
    <property type="match status" value="1"/>
</dbReference>
<comment type="caution">
    <text evidence="3">The sequence shown here is derived from an EMBL/GenBank/DDBJ whole genome shotgun (WGS) entry which is preliminary data.</text>
</comment>
<dbReference type="GO" id="GO:0006629">
    <property type="term" value="P:lipid metabolic process"/>
    <property type="evidence" value="ECO:0007669"/>
    <property type="project" value="InterPro"/>
</dbReference>
<sequence length="150" mass="16488">MDPEGYVELLANKHRKQMTKLMPNIVSGSSGDMIQACVMRNELGVDSPSLHLECKSGTKTVINEYNGAIVRALGMLGKASEEEFSSAEKIEFFKHVKQSFGSTALCLSGGGSIAMYHRGRELKTIVGRSRARKTDGKMDHHQGRRESCIV</sequence>
<dbReference type="InterPro" id="IPR050301">
    <property type="entry name" value="NTE"/>
</dbReference>
<evidence type="ECO:0000313" key="3">
    <source>
        <dbReference type="EMBL" id="KAE8973748.1"/>
    </source>
</evidence>
<dbReference type="AlphaFoldDB" id="A0A6A3I151"/>
<evidence type="ECO:0000256" key="1">
    <source>
        <dbReference type="SAM" id="MobiDB-lite"/>
    </source>
</evidence>
<organism evidence="3 4">
    <name type="scientific">Phytophthora rubi</name>
    <dbReference type="NCBI Taxonomy" id="129364"/>
    <lineage>
        <taxon>Eukaryota</taxon>
        <taxon>Sar</taxon>
        <taxon>Stramenopiles</taxon>
        <taxon>Oomycota</taxon>
        <taxon>Peronosporomycetes</taxon>
        <taxon>Peronosporales</taxon>
        <taxon>Peronosporaceae</taxon>
        <taxon>Phytophthora</taxon>
    </lineage>
</organism>
<dbReference type="InterPro" id="IPR021771">
    <property type="entry name" value="Triacylglycerol_lipase_N"/>
</dbReference>
<dbReference type="Proteomes" id="UP000435112">
    <property type="component" value="Unassembled WGS sequence"/>
</dbReference>
<proteinExistence type="predicted"/>
<gene>
    <name evidence="3" type="ORF">PR002_g26111</name>
</gene>
<reference evidence="3 4" key="1">
    <citation type="submission" date="2018-09" db="EMBL/GenBank/DDBJ databases">
        <title>Genomic investigation of the strawberry pathogen Phytophthora fragariae indicates pathogenicity is determined by transcriptional variation in three key races.</title>
        <authorList>
            <person name="Adams T.M."/>
            <person name="Armitage A.D."/>
            <person name="Sobczyk M.K."/>
            <person name="Bates H.J."/>
            <person name="Dunwell J.M."/>
            <person name="Nellist C.F."/>
            <person name="Harrison R.J."/>
        </authorList>
    </citation>
    <scope>NUCLEOTIDE SEQUENCE [LARGE SCALE GENOMIC DNA]</scope>
    <source>
        <strain evidence="3 4">SCRP324</strain>
    </source>
</reference>